<dbReference type="Proteomes" id="UP000000529">
    <property type="component" value="Chromosome"/>
</dbReference>
<dbReference type="InterPro" id="IPR045584">
    <property type="entry name" value="Pilin-like"/>
</dbReference>
<reference evidence="2 3" key="1">
    <citation type="journal article" date="2004" name="Science">
        <title>Illuminating the evolutionary history of chlamydiae.</title>
        <authorList>
            <person name="Horn M."/>
            <person name="Collingro A."/>
            <person name="Schmitz-Esser S."/>
            <person name="Beier C.L."/>
            <person name="Purkhold U."/>
            <person name="Fartmann B."/>
            <person name="Brandt P."/>
            <person name="Nyakatura G.J."/>
            <person name="Droege M."/>
            <person name="Frishman D."/>
            <person name="Rattei T."/>
            <person name="Mewes H."/>
            <person name="Wagner M."/>
        </authorList>
    </citation>
    <scope>NUCLEOTIDE SEQUENCE [LARGE SCALE GENOMIC DNA]</scope>
    <source>
        <strain evidence="2 3">UWE25</strain>
    </source>
</reference>
<evidence type="ECO:0000313" key="2">
    <source>
        <dbReference type="EMBL" id="SPJ31961.1"/>
    </source>
</evidence>
<protein>
    <recommendedName>
        <fullName evidence="4">Type II secretion system protein J</fullName>
    </recommendedName>
</protein>
<keyword evidence="3" id="KW-1185">Reference proteome</keyword>
<dbReference type="STRING" id="264201.pc1892"/>
<dbReference type="OrthoDB" id="21938at2"/>
<feature type="transmembrane region" description="Helical" evidence="1">
    <location>
        <begin position="21"/>
        <end position="46"/>
    </location>
</feature>
<keyword evidence="1" id="KW-0812">Transmembrane</keyword>
<evidence type="ECO:0000256" key="1">
    <source>
        <dbReference type="SAM" id="Phobius"/>
    </source>
</evidence>
<organism evidence="2 3">
    <name type="scientific">Protochlamydia amoebophila (strain UWE25)</name>
    <dbReference type="NCBI Taxonomy" id="264201"/>
    <lineage>
        <taxon>Bacteria</taxon>
        <taxon>Pseudomonadati</taxon>
        <taxon>Chlamydiota</taxon>
        <taxon>Chlamydiia</taxon>
        <taxon>Parachlamydiales</taxon>
        <taxon>Parachlamydiaceae</taxon>
        <taxon>Candidatus Protochlamydia</taxon>
    </lineage>
</organism>
<gene>
    <name evidence="2" type="ORF">PC_RS09085</name>
</gene>
<proteinExistence type="predicted"/>
<dbReference type="RefSeq" id="WP_044045261.1">
    <property type="nucleotide sequence ID" value="NC_005861.2"/>
</dbReference>
<evidence type="ECO:0000313" key="3">
    <source>
        <dbReference type="Proteomes" id="UP000000529"/>
    </source>
</evidence>
<dbReference type="SUPFAM" id="SSF54523">
    <property type="entry name" value="Pili subunits"/>
    <property type="match status" value="1"/>
</dbReference>
<keyword evidence="1" id="KW-1133">Transmembrane helix</keyword>
<name>A0A2P9HAG7_PARUW</name>
<dbReference type="AlphaFoldDB" id="A0A2P9HAG7"/>
<accession>A0A2P9HAG7</accession>
<evidence type="ECO:0008006" key="4">
    <source>
        <dbReference type="Google" id="ProtNLM"/>
    </source>
</evidence>
<sequence>MLLNKGRAREFSSEFVKHRKQYFTLLETLIAMLLLSLLLTLIFGFFRELSLIDTWTEEREKESFQMRYTETRLNYLFQRLVNENQGTIRRFYFYTQPPDDHISNAPSLIFTFNNETRANPNFSTDILARLYVDQQHRLALAMWPIYSDKPYQEMQKEILLENVESINFDFYAAPERFSNIHPINPMQPYPEKKTPEKNQWHQEWFKTYSQMPSILRLEVDVATNPQALNKRAGKIETKTLKFAFVLPSSQNYIFYSSEG</sequence>
<dbReference type="EMBL" id="BX908798">
    <property type="protein sequence ID" value="SPJ31961.1"/>
    <property type="molecule type" value="Genomic_DNA"/>
</dbReference>
<dbReference type="KEGG" id="pcu:PC_RS09085"/>
<keyword evidence="1" id="KW-0472">Membrane</keyword>